<dbReference type="SMART" id="SM00490">
    <property type="entry name" value="HELICc"/>
    <property type="match status" value="1"/>
</dbReference>
<dbReference type="RefSeq" id="WP_307230789.1">
    <property type="nucleotide sequence ID" value="NZ_JAUSTT010000018.1"/>
</dbReference>
<dbReference type="SMART" id="SM00487">
    <property type="entry name" value="DEXDc"/>
    <property type="match status" value="1"/>
</dbReference>
<keyword evidence="3" id="KW-0238">DNA-binding</keyword>
<dbReference type="PROSITE" id="PS51194">
    <property type="entry name" value="HELICASE_CTER"/>
    <property type="match status" value="1"/>
</dbReference>
<dbReference type="SUPFAM" id="SSF52540">
    <property type="entry name" value="P-loop containing nucleoside triphosphate hydrolases"/>
    <property type="match status" value="1"/>
</dbReference>
<proteinExistence type="predicted"/>
<reference evidence="6 7" key="1">
    <citation type="submission" date="2023-07" db="EMBL/GenBank/DDBJ databases">
        <title>Genomic Encyclopedia of Type Strains, Phase IV (KMG-IV): sequencing the most valuable type-strain genomes for metagenomic binning, comparative biology and taxonomic classification.</title>
        <authorList>
            <person name="Goeker M."/>
        </authorList>
    </citation>
    <scope>NUCLEOTIDE SEQUENCE [LARGE SCALE GENOMIC DNA]</scope>
    <source>
        <strain evidence="6 7">DSM 23837</strain>
    </source>
</reference>
<comment type="caution">
    <text evidence="6">The sequence shown here is derived from an EMBL/GenBank/DDBJ whole genome shotgun (WGS) entry which is preliminary data.</text>
</comment>
<accession>A0ABT9WW37</accession>
<dbReference type="InterPro" id="IPR006935">
    <property type="entry name" value="Helicase/UvrB_N"/>
</dbReference>
<dbReference type="Pfam" id="PF00271">
    <property type="entry name" value="Helicase_C"/>
    <property type="match status" value="1"/>
</dbReference>
<evidence type="ECO:0000256" key="3">
    <source>
        <dbReference type="ARBA" id="ARBA00023125"/>
    </source>
</evidence>
<protein>
    <submittedName>
        <fullName evidence="6">Competence protein ComFA</fullName>
    </submittedName>
</protein>
<dbReference type="Pfam" id="PF04851">
    <property type="entry name" value="ResIII"/>
    <property type="match status" value="1"/>
</dbReference>
<dbReference type="Proteomes" id="UP001223586">
    <property type="component" value="Unassembled WGS sequence"/>
</dbReference>
<dbReference type="PANTHER" id="PTHR30580">
    <property type="entry name" value="PRIMOSOMAL PROTEIN N"/>
    <property type="match status" value="1"/>
</dbReference>
<keyword evidence="2" id="KW-0067">ATP-binding</keyword>
<dbReference type="InterPro" id="IPR027417">
    <property type="entry name" value="P-loop_NTPase"/>
</dbReference>
<evidence type="ECO:0000313" key="6">
    <source>
        <dbReference type="EMBL" id="MDQ0177092.1"/>
    </source>
</evidence>
<gene>
    <name evidence="6" type="ORF">J2S08_002971</name>
</gene>
<keyword evidence="1" id="KW-0547">Nucleotide-binding</keyword>
<organism evidence="6 7">
    <name type="scientific">Bacillus chungangensis</name>
    <dbReference type="NCBI Taxonomy" id="587633"/>
    <lineage>
        <taxon>Bacteria</taxon>
        <taxon>Bacillati</taxon>
        <taxon>Bacillota</taxon>
        <taxon>Bacilli</taxon>
        <taxon>Bacillales</taxon>
        <taxon>Bacillaceae</taxon>
        <taxon>Bacillus</taxon>
    </lineage>
</organism>
<evidence type="ECO:0000256" key="1">
    <source>
        <dbReference type="ARBA" id="ARBA00022741"/>
    </source>
</evidence>
<dbReference type="PROSITE" id="PS51192">
    <property type="entry name" value="HELICASE_ATP_BIND_1"/>
    <property type="match status" value="1"/>
</dbReference>
<evidence type="ECO:0000313" key="7">
    <source>
        <dbReference type="Proteomes" id="UP001223586"/>
    </source>
</evidence>
<dbReference type="Gene3D" id="3.40.50.300">
    <property type="entry name" value="P-loop containing nucleotide triphosphate hydrolases"/>
    <property type="match status" value="2"/>
</dbReference>
<feature type="domain" description="Helicase ATP-binding" evidence="4">
    <location>
        <begin position="144"/>
        <end position="296"/>
    </location>
</feature>
<evidence type="ECO:0000259" key="4">
    <source>
        <dbReference type="PROSITE" id="PS51192"/>
    </source>
</evidence>
<evidence type="ECO:0000259" key="5">
    <source>
        <dbReference type="PROSITE" id="PS51194"/>
    </source>
</evidence>
<dbReference type="InterPro" id="IPR014001">
    <property type="entry name" value="Helicase_ATP-bd"/>
</dbReference>
<feature type="domain" description="Helicase C-terminal" evidence="5">
    <location>
        <begin position="329"/>
        <end position="476"/>
    </location>
</feature>
<sequence>MQSKKSQPQNPFSPSKELQLFLAGRSLLREELPFSPTIIETHLQQGYLQKQSGLEKIQSNWQCRRCGTQKPHRIGSYPCAVCKKTCYYCRHCLMMRRVASCSELFQWTGPPPTYTTFSKKMLQWEGTLSPGQQQASDSIVNRIAKAGKKAEKMLVWAVCGSGKTELLFAGIHTALQLGMRICIATPRTDVVLELVPRLQAAFPNTVIAALYGGSTDRDKFAPLTIATTHQLFRFANAFDVMIVDEVDAFPFSFDESLAFAVKKASKETTVTIYLTATPTSVWKRACRKGTASCITIPARFHKHPLPVPTLQWCGNWRKSLEKQRLPLNVKNWVLYRLKTKKQALLFFPSVASIKQALPYFQAIDPHIHLVYAEDPLRKEKVQKMRTKEIMILLTTTILERGVTFPNLDVAVIGAENAIFTEAALVQIAGRVGRSAQYPFGTVTFFHHGRTKAMLAALSQIEGMNRQARRRGWLMND</sequence>
<name>A0ABT9WW37_9BACI</name>
<evidence type="ECO:0000256" key="2">
    <source>
        <dbReference type="ARBA" id="ARBA00022840"/>
    </source>
</evidence>
<keyword evidence="7" id="KW-1185">Reference proteome</keyword>
<dbReference type="InterPro" id="IPR001650">
    <property type="entry name" value="Helicase_C-like"/>
</dbReference>
<dbReference type="PANTHER" id="PTHR30580:SF1">
    <property type="entry name" value="COMF OPERON PROTEIN 1"/>
    <property type="match status" value="1"/>
</dbReference>
<dbReference type="EMBL" id="JAUSTT010000018">
    <property type="protein sequence ID" value="MDQ0177092.1"/>
    <property type="molecule type" value="Genomic_DNA"/>
</dbReference>